<evidence type="ECO:0008006" key="5">
    <source>
        <dbReference type="Google" id="ProtNLM"/>
    </source>
</evidence>
<feature type="region of interest" description="Disordered" evidence="1">
    <location>
        <begin position="105"/>
        <end position="125"/>
    </location>
</feature>
<name>A0ABV7LDG4_9HYPH</name>
<comment type="caution">
    <text evidence="3">The sequence shown here is derived from an EMBL/GenBank/DDBJ whole genome shotgun (WGS) entry which is preliminary data.</text>
</comment>
<dbReference type="PROSITE" id="PS51257">
    <property type="entry name" value="PROKAR_LIPOPROTEIN"/>
    <property type="match status" value="1"/>
</dbReference>
<keyword evidence="2" id="KW-0732">Signal</keyword>
<proteinExistence type="predicted"/>
<keyword evidence="4" id="KW-1185">Reference proteome</keyword>
<feature type="signal peptide" evidence="2">
    <location>
        <begin position="1"/>
        <end position="26"/>
    </location>
</feature>
<feature type="chain" id="PRO_5046712702" description="Lipoprotein" evidence="2">
    <location>
        <begin position="27"/>
        <end position="125"/>
    </location>
</feature>
<gene>
    <name evidence="3" type="ORF">ACFOEX_05715</name>
</gene>
<organism evidence="3 4">
    <name type="scientific">Camelimonas abortus</name>
    <dbReference type="NCBI Taxonomy" id="1017184"/>
    <lineage>
        <taxon>Bacteria</taxon>
        <taxon>Pseudomonadati</taxon>
        <taxon>Pseudomonadota</taxon>
        <taxon>Alphaproteobacteria</taxon>
        <taxon>Hyphomicrobiales</taxon>
        <taxon>Chelatococcaceae</taxon>
        <taxon>Camelimonas</taxon>
    </lineage>
</organism>
<evidence type="ECO:0000313" key="3">
    <source>
        <dbReference type="EMBL" id="MFC3265852.1"/>
    </source>
</evidence>
<dbReference type="Proteomes" id="UP001595536">
    <property type="component" value="Unassembled WGS sequence"/>
</dbReference>
<dbReference type="RefSeq" id="WP_376830546.1">
    <property type="nucleotide sequence ID" value="NZ_JBHLWR010000006.1"/>
</dbReference>
<dbReference type="EMBL" id="JBHRUV010000022">
    <property type="protein sequence ID" value="MFC3265852.1"/>
    <property type="molecule type" value="Genomic_DNA"/>
</dbReference>
<protein>
    <recommendedName>
        <fullName evidence="5">Lipoprotein</fullName>
    </recommendedName>
</protein>
<accession>A0ABV7LDG4</accession>
<reference evidence="4" key="1">
    <citation type="journal article" date="2019" name="Int. J. Syst. Evol. Microbiol.">
        <title>The Global Catalogue of Microorganisms (GCM) 10K type strain sequencing project: providing services to taxonomists for standard genome sequencing and annotation.</title>
        <authorList>
            <consortium name="The Broad Institute Genomics Platform"/>
            <consortium name="The Broad Institute Genome Sequencing Center for Infectious Disease"/>
            <person name="Wu L."/>
            <person name="Ma J."/>
        </authorList>
    </citation>
    <scope>NUCLEOTIDE SEQUENCE [LARGE SCALE GENOMIC DNA]</scope>
    <source>
        <strain evidence="4">CCM 7941</strain>
    </source>
</reference>
<sequence>MVKSGLFAGAAAGALLLLAGVSGACAGGARHAVPTWDHPLDVRHCRRVAQVSPPTPAQGGFGAAVAAMRRATLAAGGTDLELRRHGRDWSVVTGVAWDCSRAPWRGRRSGPAAAAPGAGGTIRRA</sequence>
<evidence type="ECO:0000256" key="2">
    <source>
        <dbReference type="SAM" id="SignalP"/>
    </source>
</evidence>
<evidence type="ECO:0000256" key="1">
    <source>
        <dbReference type="SAM" id="MobiDB-lite"/>
    </source>
</evidence>
<evidence type="ECO:0000313" key="4">
    <source>
        <dbReference type="Proteomes" id="UP001595536"/>
    </source>
</evidence>